<dbReference type="EMBL" id="JANHOG010000253">
    <property type="protein sequence ID" value="KAJ3556303.1"/>
    <property type="molecule type" value="Genomic_DNA"/>
</dbReference>
<comment type="caution">
    <text evidence="1">The sequence shown here is derived from an EMBL/GenBank/DDBJ whole genome shotgun (WGS) entry which is preliminary data.</text>
</comment>
<organism evidence="1 2">
    <name type="scientific">Phlebia brevispora</name>
    <dbReference type="NCBI Taxonomy" id="194682"/>
    <lineage>
        <taxon>Eukaryota</taxon>
        <taxon>Fungi</taxon>
        <taxon>Dikarya</taxon>
        <taxon>Basidiomycota</taxon>
        <taxon>Agaricomycotina</taxon>
        <taxon>Agaricomycetes</taxon>
        <taxon>Polyporales</taxon>
        <taxon>Meruliaceae</taxon>
        <taxon>Phlebia</taxon>
    </lineage>
</organism>
<reference evidence="1" key="1">
    <citation type="submission" date="2022-07" db="EMBL/GenBank/DDBJ databases">
        <title>Genome Sequence of Phlebia brevispora.</title>
        <authorList>
            <person name="Buettner E."/>
        </authorList>
    </citation>
    <scope>NUCLEOTIDE SEQUENCE</scope>
    <source>
        <strain evidence="1">MPL23</strain>
    </source>
</reference>
<keyword evidence="2" id="KW-1185">Reference proteome</keyword>
<evidence type="ECO:0000313" key="2">
    <source>
        <dbReference type="Proteomes" id="UP001148662"/>
    </source>
</evidence>
<accession>A0ACC1TA80</accession>
<evidence type="ECO:0000313" key="1">
    <source>
        <dbReference type="EMBL" id="KAJ3556303.1"/>
    </source>
</evidence>
<proteinExistence type="predicted"/>
<gene>
    <name evidence="1" type="ORF">NM688_g2101</name>
</gene>
<name>A0ACC1TA80_9APHY</name>
<dbReference type="Proteomes" id="UP001148662">
    <property type="component" value="Unassembled WGS sequence"/>
</dbReference>
<sequence>MSFLPYNVLTSAFVELSPHGEMDVVSLVATRQTDRYLATSITALQVYDYLLTFPKEIRCIWARRFTGATAIFLTMRYVPLISAVFTVLQGAYCSNPHASCSTCNVLSRTLAVSTIFPITSLGRGKDLTKAILVLMLILIEVCLNAYVDLVPRWALPDPSLPIPGCVQNYGHLEKLVVTLYTRIQFTPEESPNSPILGFVGTSCSVLAELIVQVVTWVKTADVKRTLKRLNMERPLITLLLRSGAVLSALCRGRFLAAFSTVTQSVSTKQDLTVLNLPFLSILMCRFMLELRQIYLSDGALEGETSQAISIPPIVVGNLGASLDIGSPQDVVFDHLSIRDIEPEDDLILVSNDPLASGLRLP</sequence>
<protein>
    <submittedName>
        <fullName evidence="1">Uncharacterized protein</fullName>
    </submittedName>
</protein>